<dbReference type="Gene3D" id="3.20.20.120">
    <property type="entry name" value="Enolase-like C-terminal domain"/>
    <property type="match status" value="1"/>
</dbReference>
<protein>
    <submittedName>
        <fullName evidence="2">Uncharacterized protein</fullName>
    </submittedName>
</protein>
<comment type="caution">
    <text evidence="2">The sequence shown here is derived from an EMBL/GenBank/DDBJ whole genome shotgun (WGS) entry which is preliminary data.</text>
</comment>
<keyword evidence="1" id="KW-0479">Metal-binding</keyword>
<proteinExistence type="predicted"/>
<dbReference type="InterPro" id="IPR036849">
    <property type="entry name" value="Enolase-like_C_sf"/>
</dbReference>
<organism evidence="2 3">
    <name type="scientific">Intestinimonas massiliensis</name>
    <name type="common">ex Afouda et al. 2020</name>
    <dbReference type="NCBI Taxonomy" id="1673721"/>
    <lineage>
        <taxon>Bacteria</taxon>
        <taxon>Bacillati</taxon>
        <taxon>Bacillota</taxon>
        <taxon>Clostridia</taxon>
        <taxon>Eubacteriales</taxon>
        <taxon>Intestinimonas</taxon>
    </lineage>
</organism>
<name>A0ABS9MEP2_9FIRM</name>
<gene>
    <name evidence="2" type="ORF">L0P79_17110</name>
</gene>
<dbReference type="EMBL" id="JAKNJB010000044">
    <property type="protein sequence ID" value="MCG4528764.1"/>
    <property type="molecule type" value="Genomic_DNA"/>
</dbReference>
<dbReference type="Proteomes" id="UP001200313">
    <property type="component" value="Unassembled WGS sequence"/>
</dbReference>
<accession>A0ABS9MEP2</accession>
<keyword evidence="3" id="KW-1185">Reference proteome</keyword>
<evidence type="ECO:0000313" key="3">
    <source>
        <dbReference type="Proteomes" id="UP001200313"/>
    </source>
</evidence>
<dbReference type="SUPFAM" id="SSF51604">
    <property type="entry name" value="Enolase C-terminal domain-like"/>
    <property type="match status" value="1"/>
</dbReference>
<evidence type="ECO:0000313" key="2">
    <source>
        <dbReference type="EMBL" id="MCG4528764.1"/>
    </source>
</evidence>
<evidence type="ECO:0000256" key="1">
    <source>
        <dbReference type="ARBA" id="ARBA00022723"/>
    </source>
</evidence>
<reference evidence="2 3" key="1">
    <citation type="submission" date="2022-01" db="EMBL/GenBank/DDBJ databases">
        <title>Collection of gut derived symbiotic bacterial strains cultured from healthy donors.</title>
        <authorList>
            <person name="Lin H."/>
            <person name="Kohout C."/>
            <person name="Waligurski E."/>
            <person name="Pamer E.G."/>
        </authorList>
    </citation>
    <scope>NUCLEOTIDE SEQUENCE [LARGE SCALE GENOMIC DNA]</scope>
    <source>
        <strain evidence="2 3">DFI.3.7</strain>
    </source>
</reference>
<feature type="non-terminal residue" evidence="2">
    <location>
        <position position="97"/>
    </location>
</feature>
<sequence length="97" mass="10718">MHAALQIFAAGRYDVVKKCVAEGYDAVKIDPVFAPTVKGDADLYEILMHEGTHHRWSYSPPDLRIAVERIAAAREAGGPDLGQHRTENCVQKMSLRG</sequence>